<feature type="transmembrane region" description="Helical" evidence="1">
    <location>
        <begin position="21"/>
        <end position="38"/>
    </location>
</feature>
<keyword evidence="1" id="KW-0472">Membrane</keyword>
<dbReference type="CDD" id="cd00531">
    <property type="entry name" value="NTF2_like"/>
    <property type="match status" value="1"/>
</dbReference>
<evidence type="ECO:0000256" key="1">
    <source>
        <dbReference type="SAM" id="Phobius"/>
    </source>
</evidence>
<protein>
    <recommendedName>
        <fullName evidence="2">DUF4440 domain-containing protein</fullName>
    </recommendedName>
</protein>
<dbReference type="InterPro" id="IPR027843">
    <property type="entry name" value="DUF4440"/>
</dbReference>
<dbReference type="SUPFAM" id="SSF54427">
    <property type="entry name" value="NTF2-like"/>
    <property type="match status" value="1"/>
</dbReference>
<feature type="domain" description="DUF4440" evidence="2">
    <location>
        <begin position="71"/>
        <end position="172"/>
    </location>
</feature>
<dbReference type="EMBL" id="UINC01182114">
    <property type="protein sequence ID" value="SVD92141.1"/>
    <property type="molecule type" value="Genomic_DNA"/>
</dbReference>
<dbReference type="Gene3D" id="3.10.450.50">
    <property type="match status" value="1"/>
</dbReference>
<feature type="non-terminal residue" evidence="3">
    <location>
        <position position="172"/>
    </location>
</feature>
<evidence type="ECO:0000313" key="3">
    <source>
        <dbReference type="EMBL" id="SVD92141.1"/>
    </source>
</evidence>
<dbReference type="AlphaFoldDB" id="A0A382Z9I0"/>
<dbReference type="InterPro" id="IPR032710">
    <property type="entry name" value="NTF2-like_dom_sf"/>
</dbReference>
<keyword evidence="1" id="KW-0812">Transmembrane</keyword>
<proteinExistence type="predicted"/>
<name>A0A382Z9I0_9ZZZZ</name>
<keyword evidence="1" id="KW-1133">Transmembrane helix</keyword>
<accession>A0A382Z9I0</accession>
<dbReference type="Pfam" id="PF14534">
    <property type="entry name" value="DUF4440"/>
    <property type="match status" value="1"/>
</dbReference>
<sequence>MTTDERIDALEKSGRRLRLTAFALISLTILAVVVAALLNQDNIRIEARFNTDANDAYWDTADDPNLLRSSIEAQNSRYAAAFNSQDPEKVTLLHTENALVMPPNHPAVKGREDIQKLIEADIQAGMRDLSLTTLSLVAADGVVSEVGKFSLNIQNEGGKSLPASGKYVVVWK</sequence>
<evidence type="ECO:0000259" key="2">
    <source>
        <dbReference type="Pfam" id="PF14534"/>
    </source>
</evidence>
<gene>
    <name evidence="3" type="ORF">METZ01_LOCUS444995</name>
</gene>
<reference evidence="3" key="1">
    <citation type="submission" date="2018-05" db="EMBL/GenBank/DDBJ databases">
        <authorList>
            <person name="Lanie J.A."/>
            <person name="Ng W.-L."/>
            <person name="Kazmierczak K.M."/>
            <person name="Andrzejewski T.M."/>
            <person name="Davidsen T.M."/>
            <person name="Wayne K.J."/>
            <person name="Tettelin H."/>
            <person name="Glass J.I."/>
            <person name="Rusch D."/>
            <person name="Podicherti R."/>
            <person name="Tsui H.-C.T."/>
            <person name="Winkler M.E."/>
        </authorList>
    </citation>
    <scope>NUCLEOTIDE SEQUENCE</scope>
</reference>
<organism evidence="3">
    <name type="scientific">marine metagenome</name>
    <dbReference type="NCBI Taxonomy" id="408172"/>
    <lineage>
        <taxon>unclassified sequences</taxon>
        <taxon>metagenomes</taxon>
        <taxon>ecological metagenomes</taxon>
    </lineage>
</organism>